<organism evidence="1 2">
    <name type="scientific">Strongylus vulgaris</name>
    <name type="common">Blood worm</name>
    <dbReference type="NCBI Taxonomy" id="40348"/>
    <lineage>
        <taxon>Eukaryota</taxon>
        <taxon>Metazoa</taxon>
        <taxon>Ecdysozoa</taxon>
        <taxon>Nematoda</taxon>
        <taxon>Chromadorea</taxon>
        <taxon>Rhabditida</taxon>
        <taxon>Rhabditina</taxon>
        <taxon>Rhabditomorpha</taxon>
        <taxon>Strongyloidea</taxon>
        <taxon>Strongylidae</taxon>
        <taxon>Strongylus</taxon>
    </lineage>
</organism>
<sequence>MMTLQGVCRLSGLVDALSVICSNRTIRGDITIAPRWIGDAMGRLCNFKRILLTCELYGDVVHGYGTITQAGGYVRYTACLDLPNSTYKWRCLGIARISKIDLTDEFKTEGIDTNQITASHKNLSGVTAESATNHKSNVNGDNNAVSVEEDQTYSTHFVALPNRPSTFQYASMKALRKFS</sequence>
<dbReference type="EMBL" id="UYYB01109750">
    <property type="protein sequence ID" value="VDM80732.1"/>
    <property type="molecule type" value="Genomic_DNA"/>
</dbReference>
<keyword evidence="2" id="KW-1185">Reference proteome</keyword>
<accession>A0A3P7LNM0</accession>
<dbReference type="Proteomes" id="UP000270094">
    <property type="component" value="Unassembled WGS sequence"/>
</dbReference>
<proteinExistence type="predicted"/>
<gene>
    <name evidence="1" type="ORF">SVUK_LOCUS15730</name>
</gene>
<evidence type="ECO:0000313" key="1">
    <source>
        <dbReference type="EMBL" id="VDM80732.1"/>
    </source>
</evidence>
<evidence type="ECO:0000313" key="2">
    <source>
        <dbReference type="Proteomes" id="UP000270094"/>
    </source>
</evidence>
<reference evidence="1 2" key="1">
    <citation type="submission" date="2018-11" db="EMBL/GenBank/DDBJ databases">
        <authorList>
            <consortium name="Pathogen Informatics"/>
        </authorList>
    </citation>
    <scope>NUCLEOTIDE SEQUENCE [LARGE SCALE GENOMIC DNA]</scope>
</reference>
<protein>
    <submittedName>
        <fullName evidence="1">Uncharacterized protein</fullName>
    </submittedName>
</protein>
<name>A0A3P7LNM0_STRVU</name>
<dbReference type="AlphaFoldDB" id="A0A3P7LNM0"/>
<feature type="non-terminal residue" evidence="1">
    <location>
        <position position="179"/>
    </location>
</feature>
<dbReference type="OrthoDB" id="5870147at2759"/>